<dbReference type="EMBL" id="PFAF01000041">
    <property type="protein sequence ID" value="PIR98960.1"/>
    <property type="molecule type" value="Genomic_DNA"/>
</dbReference>
<evidence type="ECO:0000313" key="2">
    <source>
        <dbReference type="EMBL" id="PIR98960.1"/>
    </source>
</evidence>
<name>A0A2H0VKV4_9BACT</name>
<comment type="caution">
    <text evidence="2">The sequence shown here is derived from an EMBL/GenBank/DDBJ whole genome shotgun (WGS) entry which is preliminary data.</text>
</comment>
<feature type="domain" description="KilA-N" evidence="1">
    <location>
        <begin position="4"/>
        <end position="137"/>
    </location>
</feature>
<dbReference type="Pfam" id="PF04383">
    <property type="entry name" value="KilA-N"/>
    <property type="match status" value="1"/>
</dbReference>
<accession>A0A2H0VKV4</accession>
<dbReference type="AlphaFoldDB" id="A0A2H0VKV4"/>
<reference evidence="3" key="1">
    <citation type="submission" date="2017-09" db="EMBL/GenBank/DDBJ databases">
        <title>Depth-based differentiation of microbial function through sediment-hosted aquifers and enrichment of novel symbionts in the deep terrestrial subsurface.</title>
        <authorList>
            <person name="Probst A.J."/>
            <person name="Ladd B."/>
            <person name="Jarett J.K."/>
            <person name="Geller-Mcgrath D.E."/>
            <person name="Sieber C.M.K."/>
            <person name="Emerson J.B."/>
            <person name="Anantharaman K."/>
            <person name="Thomas B.C."/>
            <person name="Malmstrom R."/>
            <person name="Stieglmeier M."/>
            <person name="Klingl A."/>
            <person name="Woyke T."/>
            <person name="Ryan C.M."/>
            <person name="Banfield J.F."/>
        </authorList>
    </citation>
    <scope>NUCLEOTIDE SEQUENCE [LARGE SCALE GENOMIC DNA]</scope>
</reference>
<dbReference type="GO" id="GO:0003677">
    <property type="term" value="F:DNA binding"/>
    <property type="evidence" value="ECO:0007669"/>
    <property type="project" value="UniProtKB-KW"/>
</dbReference>
<dbReference type="Proteomes" id="UP000230796">
    <property type="component" value="Unassembled WGS sequence"/>
</dbReference>
<evidence type="ECO:0000313" key="3">
    <source>
        <dbReference type="Proteomes" id="UP000230796"/>
    </source>
</evidence>
<proteinExistence type="predicted"/>
<dbReference type="InterPro" id="IPR017880">
    <property type="entry name" value="KilA_N"/>
</dbReference>
<evidence type="ECO:0000259" key="1">
    <source>
        <dbReference type="PROSITE" id="PS51301"/>
    </source>
</evidence>
<sequence length="279" mass="31959">MKSQKIVIKNSVIKMIEISGEKYVSLTDMTVTFEGGSNLIEKWLRNKNTIEFLGVWELLNNQNFNSTEFEGIKNEAGTNRFVLSVKKWVDKTKGIGLKAKTGRHQSGTFAHEDIAIEFGSWLSPEFKLYLIKEFKRLKILEAIRSSHDWHLNRVLSKLNYRIHTDAIDQYLVPSNTSNKLKWPWFTSEAELLNIAIFGITSTAWSKTNPHADGNIRDHATTEQLLVMANLENLNAEYIRQGLNKTARLNRLRKISIDQLKLLINNQNIVSLTGKSKVQS</sequence>
<dbReference type="SMART" id="SM01252">
    <property type="entry name" value="KilA-N"/>
    <property type="match status" value="1"/>
</dbReference>
<dbReference type="PROSITE" id="PS51301">
    <property type="entry name" value="KILA_N"/>
    <property type="match status" value="1"/>
</dbReference>
<keyword evidence="2" id="KW-0238">DNA-binding</keyword>
<gene>
    <name evidence="2" type="ORF">COT87_02030</name>
</gene>
<dbReference type="InterPro" id="IPR018004">
    <property type="entry name" value="KilA/APSES_HTH"/>
</dbReference>
<protein>
    <submittedName>
        <fullName evidence="2">DNA-binding protein</fullName>
    </submittedName>
</protein>
<organism evidence="2 3">
    <name type="scientific">Candidatus Collierbacteria bacterium CG10_big_fil_rev_8_21_14_0_10_44_9</name>
    <dbReference type="NCBI Taxonomy" id="1974535"/>
    <lineage>
        <taxon>Bacteria</taxon>
        <taxon>Candidatus Collieribacteriota</taxon>
    </lineage>
</organism>